<evidence type="ECO:0000313" key="1">
    <source>
        <dbReference type="EMBL" id="ROP83945.1"/>
    </source>
</evidence>
<keyword evidence="2" id="KW-1185">Reference proteome</keyword>
<dbReference type="EMBL" id="RJKX01000015">
    <property type="protein sequence ID" value="ROP83945.1"/>
    <property type="molecule type" value="Genomic_DNA"/>
</dbReference>
<proteinExistence type="predicted"/>
<dbReference type="Proteomes" id="UP000278222">
    <property type="component" value="Unassembled WGS sequence"/>
</dbReference>
<evidence type="ECO:0000313" key="2">
    <source>
        <dbReference type="Proteomes" id="UP000278222"/>
    </source>
</evidence>
<reference evidence="1 2" key="1">
    <citation type="submission" date="2018-11" db="EMBL/GenBank/DDBJ databases">
        <title>Genomic Encyclopedia of Type Strains, Phase IV (KMG-IV): sequencing the most valuable type-strain genomes for metagenomic binning, comparative biology and taxonomic classification.</title>
        <authorList>
            <person name="Goeker M."/>
        </authorList>
    </citation>
    <scope>NUCLEOTIDE SEQUENCE [LARGE SCALE GENOMIC DNA]</scope>
    <source>
        <strain evidence="1 2">DSM 5900</strain>
    </source>
</reference>
<name>A0A3N1L3F8_9PROT</name>
<organism evidence="1 2">
    <name type="scientific">Stella humosa</name>
    <dbReference type="NCBI Taxonomy" id="94"/>
    <lineage>
        <taxon>Bacteria</taxon>
        <taxon>Pseudomonadati</taxon>
        <taxon>Pseudomonadota</taxon>
        <taxon>Alphaproteobacteria</taxon>
        <taxon>Rhodospirillales</taxon>
        <taxon>Stellaceae</taxon>
        <taxon>Stella</taxon>
    </lineage>
</organism>
<evidence type="ECO:0008006" key="3">
    <source>
        <dbReference type="Google" id="ProtNLM"/>
    </source>
</evidence>
<protein>
    <recommendedName>
        <fullName evidence="3">PD(D/E)XK endonuclease domain-containing protein</fullName>
    </recommendedName>
</protein>
<sequence length="183" mass="20545">MPSHRAGSGTGLRMTAQAVGAYGEKVAEAELLRHGWVPANVNASIRNNADYDIFAQKGSQVMLVRVKTCGPGQDAFQFSFPVGRDIAIEHLHPNDVTILIRMGGRRQDDQCYAMPTATLWSFIELHRASYLNRLTRDGKPLVDTGQWTLRLPARRDGVDRPNYGFEDKLRAYLDNWEFADRPG</sequence>
<gene>
    <name evidence="1" type="ORF">EDC65_3287</name>
</gene>
<comment type="caution">
    <text evidence="1">The sequence shown here is derived from an EMBL/GenBank/DDBJ whole genome shotgun (WGS) entry which is preliminary data.</text>
</comment>
<accession>A0A3N1L3F8</accession>
<dbReference type="AlphaFoldDB" id="A0A3N1L3F8"/>